<evidence type="ECO:0000313" key="1">
    <source>
        <dbReference type="EMBL" id="CAB3998625.1"/>
    </source>
</evidence>
<dbReference type="PANTHER" id="PTHR33845">
    <property type="entry name" value="C2H2-TYPE DOMAIN-CONTAINING PROTEIN"/>
    <property type="match status" value="1"/>
</dbReference>
<dbReference type="Proteomes" id="UP001152795">
    <property type="component" value="Unassembled WGS sequence"/>
</dbReference>
<dbReference type="AlphaFoldDB" id="A0A6S7H3S0"/>
<dbReference type="OrthoDB" id="10066001at2759"/>
<keyword evidence="2" id="KW-1185">Reference proteome</keyword>
<sequence>MKFLPQKFRETQADWFGKQGISWHISVVVCKVQGNLQHQTLVHIVKNSPQESDTVIWIMEHVLATLKLEHPEISTAYFRQDNAGCYHSVALLCACPEISKHTSIHIKRVYFSDPQGGKGACDRKAATVKGHVRRYINEGHDVATTEGVKDAILSSWWDTWSTSSTGR</sequence>
<evidence type="ECO:0000313" key="2">
    <source>
        <dbReference type="Proteomes" id="UP001152795"/>
    </source>
</evidence>
<name>A0A6S7H3S0_PARCT</name>
<accession>A0A6S7H3S0</accession>
<dbReference type="PANTHER" id="PTHR33845:SF1">
    <property type="entry name" value="C2H2-TYPE DOMAIN-CONTAINING PROTEIN"/>
    <property type="match status" value="1"/>
</dbReference>
<comment type="caution">
    <text evidence="1">The sequence shown here is derived from an EMBL/GenBank/DDBJ whole genome shotgun (WGS) entry which is preliminary data.</text>
</comment>
<dbReference type="EMBL" id="CACRXK020003401">
    <property type="protein sequence ID" value="CAB3998625.1"/>
    <property type="molecule type" value="Genomic_DNA"/>
</dbReference>
<organism evidence="1 2">
    <name type="scientific">Paramuricea clavata</name>
    <name type="common">Red gorgonian</name>
    <name type="synonym">Violescent sea-whip</name>
    <dbReference type="NCBI Taxonomy" id="317549"/>
    <lineage>
        <taxon>Eukaryota</taxon>
        <taxon>Metazoa</taxon>
        <taxon>Cnidaria</taxon>
        <taxon>Anthozoa</taxon>
        <taxon>Octocorallia</taxon>
        <taxon>Malacalcyonacea</taxon>
        <taxon>Plexauridae</taxon>
        <taxon>Paramuricea</taxon>
    </lineage>
</organism>
<reference evidence="1" key="1">
    <citation type="submission" date="2020-04" db="EMBL/GenBank/DDBJ databases">
        <authorList>
            <person name="Alioto T."/>
            <person name="Alioto T."/>
            <person name="Gomez Garrido J."/>
        </authorList>
    </citation>
    <scope>NUCLEOTIDE SEQUENCE</scope>
    <source>
        <strain evidence="1">A484AB</strain>
    </source>
</reference>
<proteinExistence type="predicted"/>
<gene>
    <name evidence="1" type="ORF">PACLA_8A045790</name>
</gene>
<protein>
    <submittedName>
        <fullName evidence="1">Uncharacterized protein</fullName>
    </submittedName>
</protein>